<protein>
    <submittedName>
        <fullName evidence="3">Uncharacterized protein</fullName>
    </submittedName>
</protein>
<keyword evidence="4" id="KW-1185">Reference proteome</keyword>
<feature type="transmembrane region" description="Helical" evidence="2">
    <location>
        <begin position="95"/>
        <end position="115"/>
    </location>
</feature>
<dbReference type="OrthoDB" id="5801062at2759"/>
<proteinExistence type="predicted"/>
<name>A0A9E7HWC9_9LILI</name>
<reference evidence="3" key="1">
    <citation type="submission" date="2022-05" db="EMBL/GenBank/DDBJ databases">
        <title>The Musa troglodytarum L. genome provides insights into the mechanism of non-climacteric behaviour and enrichment of carotenoids.</title>
        <authorList>
            <person name="Wang J."/>
        </authorList>
    </citation>
    <scope>NUCLEOTIDE SEQUENCE</scope>
    <source>
        <tissue evidence="3">Leaf</tissue>
    </source>
</reference>
<feature type="region of interest" description="Disordered" evidence="1">
    <location>
        <begin position="193"/>
        <end position="279"/>
    </location>
</feature>
<accession>A0A9E7HWC9</accession>
<organism evidence="3 4">
    <name type="scientific">Musa troglodytarum</name>
    <name type="common">fe'i banana</name>
    <dbReference type="NCBI Taxonomy" id="320322"/>
    <lineage>
        <taxon>Eukaryota</taxon>
        <taxon>Viridiplantae</taxon>
        <taxon>Streptophyta</taxon>
        <taxon>Embryophyta</taxon>
        <taxon>Tracheophyta</taxon>
        <taxon>Spermatophyta</taxon>
        <taxon>Magnoliopsida</taxon>
        <taxon>Liliopsida</taxon>
        <taxon>Zingiberales</taxon>
        <taxon>Musaceae</taxon>
        <taxon>Musa</taxon>
    </lineage>
</organism>
<keyword evidence="2" id="KW-1133">Transmembrane helix</keyword>
<feature type="compositionally biased region" description="Basic and acidic residues" evidence="1">
    <location>
        <begin position="200"/>
        <end position="221"/>
    </location>
</feature>
<evidence type="ECO:0000256" key="2">
    <source>
        <dbReference type="SAM" id="Phobius"/>
    </source>
</evidence>
<sequence>MVNPQAIHIDSVGLHRRRRENSSSKVAKPALKLASLNNAKTTAAALRDLTGHGRSVRQRVAPHSRKWWQTAPGGGSRMRSRRPGSATRRCRFGDLGTLVLVFPSLVLFLFTWWLGFQLRMDVSVSLAKLEEAYKPEKQTKAAIWQAVSFILFQVVIRKSGGIALKHARDLNKLAVAACSILESTRIPSSRVGRWPLGRLGRAEPDRAEPGRADPGRAEPSRAEPNGAEPGQVEPSRTEPSRAGPAGQGPSKIVTGRPGGSSRSCGQTDRSVRPAARPAARLGSAGLGSARLRRLGSLRLVSARLGSARPGSASLGVSHANNASTRLIPPPVPRHCWHANASEGEGEGEGPPAVSVRPPHFERSICSPTSPSKTTSSWCYSSTPGLIFTFSCFTLL</sequence>
<keyword evidence="2" id="KW-0812">Transmembrane</keyword>
<evidence type="ECO:0000256" key="1">
    <source>
        <dbReference type="SAM" id="MobiDB-lite"/>
    </source>
</evidence>
<keyword evidence="2" id="KW-0472">Membrane</keyword>
<evidence type="ECO:0000313" key="3">
    <source>
        <dbReference type="EMBL" id="URE41175.1"/>
    </source>
</evidence>
<gene>
    <name evidence="3" type="ORF">MUK42_30563</name>
</gene>
<dbReference type="Proteomes" id="UP001055439">
    <property type="component" value="Chromosome 8"/>
</dbReference>
<dbReference type="AlphaFoldDB" id="A0A9E7HWC9"/>
<dbReference type="EMBL" id="CP097510">
    <property type="protein sequence ID" value="URE41175.1"/>
    <property type="molecule type" value="Genomic_DNA"/>
</dbReference>
<evidence type="ECO:0000313" key="4">
    <source>
        <dbReference type="Proteomes" id="UP001055439"/>
    </source>
</evidence>